<dbReference type="GO" id="GO:0005737">
    <property type="term" value="C:cytoplasm"/>
    <property type="evidence" value="ECO:0007669"/>
    <property type="project" value="UniProtKB-SubCell"/>
</dbReference>
<dbReference type="InterPro" id="IPR009060">
    <property type="entry name" value="UBA-like_sf"/>
</dbReference>
<dbReference type="Gene3D" id="1.10.286.20">
    <property type="match status" value="1"/>
</dbReference>
<dbReference type="InterPro" id="IPR036402">
    <property type="entry name" value="EF-Ts_dimer_sf"/>
</dbReference>
<dbReference type="CDD" id="cd14275">
    <property type="entry name" value="UBA_EF-Ts"/>
    <property type="match status" value="1"/>
</dbReference>
<comment type="subcellular location">
    <subcellularLocation>
        <location evidence="5 7">Cytoplasm</location>
    </subcellularLocation>
</comment>
<dbReference type="PANTHER" id="PTHR11741">
    <property type="entry name" value="ELONGATION FACTOR TS"/>
    <property type="match status" value="1"/>
</dbReference>
<keyword evidence="4 5" id="KW-0648">Protein biosynthesis</keyword>
<dbReference type="GeneID" id="75076689"/>
<dbReference type="AlphaFoldDB" id="A0A017H3H0"/>
<evidence type="ECO:0000313" key="9">
    <source>
        <dbReference type="EMBL" id="KID50065.1"/>
    </source>
</evidence>
<comment type="function">
    <text evidence="5 6">Associates with the EF-Tu.GDP complex and induces the exchange of GDP to GTP. It remains bound to the aminoacyl-tRNA.EF-Tu.GTP complex up to the GTP hydrolysis stage on the ribosome.</text>
</comment>
<dbReference type="NCBIfam" id="TIGR00116">
    <property type="entry name" value="tsf"/>
    <property type="match status" value="1"/>
</dbReference>
<evidence type="ECO:0000256" key="2">
    <source>
        <dbReference type="ARBA" id="ARBA00016956"/>
    </source>
</evidence>
<evidence type="ECO:0000256" key="1">
    <source>
        <dbReference type="ARBA" id="ARBA00005532"/>
    </source>
</evidence>
<dbReference type="InterPro" id="IPR018101">
    <property type="entry name" value="Transl_elong_Ts_CS"/>
</dbReference>
<dbReference type="PROSITE" id="PS01127">
    <property type="entry name" value="EF_TS_2"/>
    <property type="match status" value="1"/>
</dbReference>
<accession>A0A017H3H0</accession>
<dbReference type="OrthoDB" id="9808348at2"/>
<dbReference type="Gene3D" id="1.10.8.10">
    <property type="entry name" value="DNA helicase RuvA subunit, C-terminal domain"/>
    <property type="match status" value="1"/>
</dbReference>
<proteinExistence type="inferred from homology"/>
<dbReference type="PATRIC" id="fig|1226633.4.peg.253"/>
<feature type="domain" description="Translation elongation factor EFTs/EF1B dimerisation" evidence="8">
    <location>
        <begin position="73"/>
        <end position="277"/>
    </location>
</feature>
<protein>
    <recommendedName>
        <fullName evidence="2 5">Elongation factor Ts</fullName>
        <shortName evidence="5">EF-Ts</shortName>
    </recommendedName>
</protein>
<dbReference type="Gene3D" id="3.30.479.20">
    <property type="entry name" value="Elongation factor Ts, dimerisation domain"/>
    <property type="match status" value="2"/>
</dbReference>
<dbReference type="PROSITE" id="PS01126">
    <property type="entry name" value="EF_TS_1"/>
    <property type="match status" value="1"/>
</dbReference>
<keyword evidence="3 5" id="KW-0251">Elongation factor</keyword>
<name>A0A017H3H0_9FUSO</name>
<organism evidence="9 10">
    <name type="scientific">Fusobacterium necrophorum subsp. funduliforme B35</name>
    <dbReference type="NCBI Taxonomy" id="1226633"/>
    <lineage>
        <taxon>Bacteria</taxon>
        <taxon>Fusobacteriati</taxon>
        <taxon>Fusobacteriota</taxon>
        <taxon>Fusobacteriia</taxon>
        <taxon>Fusobacteriales</taxon>
        <taxon>Fusobacteriaceae</taxon>
        <taxon>Fusobacterium</taxon>
    </lineage>
</organism>
<keyword evidence="5" id="KW-0963">Cytoplasm</keyword>
<comment type="caution">
    <text evidence="9">The sequence shown here is derived from an EMBL/GenBank/DDBJ whole genome shotgun (WGS) entry which is preliminary data.</text>
</comment>
<dbReference type="Pfam" id="PF00889">
    <property type="entry name" value="EF_TS"/>
    <property type="match status" value="1"/>
</dbReference>
<reference evidence="9 10" key="1">
    <citation type="submission" date="2013-08" db="EMBL/GenBank/DDBJ databases">
        <title>An opportunistic ruminal bacterium that causes liver abscesses in cattle.</title>
        <authorList>
            <person name="Benahmed F.H."/>
            <person name="Rasmussen M."/>
            <person name="Harbottle H."/>
            <person name="Soppet D."/>
            <person name="Nagaraja T.G."/>
            <person name="Davidson M."/>
        </authorList>
    </citation>
    <scope>NUCLEOTIDE SEQUENCE [LARGE SCALE GENOMIC DNA]</scope>
    <source>
        <strain evidence="9 10">B35</strain>
    </source>
</reference>
<evidence type="ECO:0000259" key="8">
    <source>
        <dbReference type="Pfam" id="PF00889"/>
    </source>
</evidence>
<gene>
    <name evidence="5" type="primary">tsf</name>
    <name evidence="9" type="ORF">C095_01280</name>
</gene>
<dbReference type="HAMAP" id="MF_00050">
    <property type="entry name" value="EF_Ts"/>
    <property type="match status" value="1"/>
</dbReference>
<sequence>MAAITAGLVKELRERTGAGMLDCKKALEQHDGDIEKAIDYLREKGIAKAVKKAGRIAAEGLIFDGVTVDHKKAVVLEFNSETDFVAKNEEFKNFGKALVQIALDKNINTIEALKAAEYEAGKTVEAALTELIAKIGENMNLRRIHETVAKDGFVETYSHLGGKLGVIVEMTGEATEANLHKAKDIAMHAAAMDPKYLCQEEVTTADLEHEKEIARKQLEEEGKPAQIIEKILIGKMNKFYEENCLVNQIFVKAENKETVGQYAGDLKVLSFTRYKVGDGIEKKEEDFAAEVAAQIKG</sequence>
<dbReference type="RefSeq" id="WP_005956063.1">
    <property type="nucleotide sequence ID" value="NZ_AOJP01000008.1"/>
</dbReference>
<dbReference type="GO" id="GO:0003746">
    <property type="term" value="F:translation elongation factor activity"/>
    <property type="evidence" value="ECO:0007669"/>
    <property type="project" value="UniProtKB-UniRule"/>
</dbReference>
<dbReference type="FunFam" id="1.10.286.20:FF:000001">
    <property type="entry name" value="Elongation factor Ts"/>
    <property type="match status" value="1"/>
</dbReference>
<evidence type="ECO:0000256" key="3">
    <source>
        <dbReference type="ARBA" id="ARBA00022768"/>
    </source>
</evidence>
<dbReference type="EMBL" id="AUZI01000008">
    <property type="protein sequence ID" value="KID50065.1"/>
    <property type="molecule type" value="Genomic_DNA"/>
</dbReference>
<dbReference type="InterPro" id="IPR001816">
    <property type="entry name" value="Transl_elong_EFTs/EF1B"/>
</dbReference>
<evidence type="ECO:0000256" key="7">
    <source>
        <dbReference type="RuleBase" id="RU000643"/>
    </source>
</evidence>
<evidence type="ECO:0000256" key="6">
    <source>
        <dbReference type="RuleBase" id="RU000642"/>
    </source>
</evidence>
<dbReference type="PANTHER" id="PTHR11741:SF0">
    <property type="entry name" value="ELONGATION FACTOR TS, MITOCHONDRIAL"/>
    <property type="match status" value="1"/>
</dbReference>
<dbReference type="InterPro" id="IPR014039">
    <property type="entry name" value="Transl_elong_EFTs/EF1B_dimer"/>
</dbReference>
<dbReference type="Proteomes" id="UP000031184">
    <property type="component" value="Unassembled WGS sequence"/>
</dbReference>
<dbReference type="SUPFAM" id="SSF46934">
    <property type="entry name" value="UBA-like"/>
    <property type="match status" value="1"/>
</dbReference>
<feature type="region of interest" description="Involved in Mg(2+) ion dislocation from EF-Tu" evidence="5">
    <location>
        <begin position="82"/>
        <end position="85"/>
    </location>
</feature>
<dbReference type="FunFam" id="1.10.8.10:FF:000001">
    <property type="entry name" value="Elongation factor Ts"/>
    <property type="match status" value="1"/>
</dbReference>
<evidence type="ECO:0000256" key="4">
    <source>
        <dbReference type="ARBA" id="ARBA00022917"/>
    </source>
</evidence>
<comment type="similarity">
    <text evidence="1 5 6">Belongs to the EF-Ts family.</text>
</comment>
<evidence type="ECO:0000313" key="10">
    <source>
        <dbReference type="Proteomes" id="UP000031184"/>
    </source>
</evidence>
<evidence type="ECO:0000256" key="5">
    <source>
        <dbReference type="HAMAP-Rule" id="MF_00050"/>
    </source>
</evidence>
<dbReference type="SUPFAM" id="SSF54713">
    <property type="entry name" value="Elongation factor Ts (EF-Ts), dimerisation domain"/>
    <property type="match status" value="2"/>
</dbReference>